<evidence type="ECO:0008006" key="3">
    <source>
        <dbReference type="Google" id="ProtNLM"/>
    </source>
</evidence>
<sequence>MTPKNHTEVTVRWEEPSDREPMDVYAAYIAGPGVKQCTADNGSVGCTISGLLPRIPYNVCVRNCHPKPVTTTTAPSSLEGARLVSSGDLFEVATIVETDKYICSNAECGSVTLTMEVNVQ</sequence>
<accession>A0A3P6NSQ6</accession>
<protein>
    <recommendedName>
        <fullName evidence="3">Fibronectin type-III domain-containing protein</fullName>
    </recommendedName>
</protein>
<dbReference type="AlphaFoldDB" id="A0A3P6NSQ6"/>
<keyword evidence="2" id="KW-1185">Reference proteome</keyword>
<organism evidence="1 2">
    <name type="scientific">Taenia asiatica</name>
    <name type="common">Asian tapeworm</name>
    <dbReference type="NCBI Taxonomy" id="60517"/>
    <lineage>
        <taxon>Eukaryota</taxon>
        <taxon>Metazoa</taxon>
        <taxon>Spiralia</taxon>
        <taxon>Lophotrochozoa</taxon>
        <taxon>Platyhelminthes</taxon>
        <taxon>Cestoda</taxon>
        <taxon>Eucestoda</taxon>
        <taxon>Cyclophyllidea</taxon>
        <taxon>Taeniidae</taxon>
        <taxon>Taenia</taxon>
    </lineage>
</organism>
<evidence type="ECO:0000313" key="2">
    <source>
        <dbReference type="Proteomes" id="UP000282613"/>
    </source>
</evidence>
<dbReference type="InterPro" id="IPR013783">
    <property type="entry name" value="Ig-like_fold"/>
</dbReference>
<gene>
    <name evidence="1" type="ORF">TASK_LOCUS2869</name>
</gene>
<dbReference type="InterPro" id="IPR036116">
    <property type="entry name" value="FN3_sf"/>
</dbReference>
<reference evidence="1 2" key="1">
    <citation type="submission" date="2018-11" db="EMBL/GenBank/DDBJ databases">
        <authorList>
            <consortium name="Pathogen Informatics"/>
        </authorList>
    </citation>
    <scope>NUCLEOTIDE SEQUENCE [LARGE SCALE GENOMIC DNA]</scope>
</reference>
<dbReference type="Gene3D" id="2.60.40.10">
    <property type="entry name" value="Immunoglobulins"/>
    <property type="match status" value="1"/>
</dbReference>
<name>A0A3P6NSQ6_TAEAS</name>
<dbReference type="OrthoDB" id="6283775at2759"/>
<evidence type="ECO:0000313" key="1">
    <source>
        <dbReference type="EMBL" id="VDK26449.1"/>
    </source>
</evidence>
<dbReference type="EMBL" id="UYRS01003669">
    <property type="protein sequence ID" value="VDK26449.1"/>
    <property type="molecule type" value="Genomic_DNA"/>
</dbReference>
<dbReference type="SUPFAM" id="SSF49265">
    <property type="entry name" value="Fibronectin type III"/>
    <property type="match status" value="1"/>
</dbReference>
<proteinExistence type="predicted"/>
<dbReference type="Proteomes" id="UP000282613">
    <property type="component" value="Unassembled WGS sequence"/>
</dbReference>